<protein>
    <submittedName>
        <fullName evidence="1">Uncharacterized protein</fullName>
    </submittedName>
</protein>
<gene>
    <name evidence="1" type="ORF">BACCIP111883_01239</name>
</gene>
<proteinExistence type="predicted"/>
<evidence type="ECO:0000313" key="2">
    <source>
        <dbReference type="Proteomes" id="UP000789833"/>
    </source>
</evidence>
<evidence type="ECO:0000313" key="1">
    <source>
        <dbReference type="EMBL" id="CAG9620471.1"/>
    </source>
</evidence>
<keyword evidence="2" id="KW-1185">Reference proteome</keyword>
<reference evidence="1 2" key="1">
    <citation type="submission" date="2021-10" db="EMBL/GenBank/DDBJ databases">
        <authorList>
            <person name="Criscuolo A."/>
        </authorList>
    </citation>
    <scope>NUCLEOTIDE SEQUENCE [LARGE SCALE GENOMIC DNA]</scope>
    <source>
        <strain evidence="2">CIP 111883</strain>
    </source>
</reference>
<name>A0ABM8YKS3_9BACI</name>
<dbReference type="Proteomes" id="UP000789833">
    <property type="component" value="Unassembled WGS sequence"/>
</dbReference>
<organism evidence="1 2">
    <name type="scientific">Sutcliffiella rhizosphaerae</name>
    <dbReference type="NCBI Taxonomy" id="2880967"/>
    <lineage>
        <taxon>Bacteria</taxon>
        <taxon>Bacillati</taxon>
        <taxon>Bacillota</taxon>
        <taxon>Bacilli</taxon>
        <taxon>Bacillales</taxon>
        <taxon>Bacillaceae</taxon>
        <taxon>Sutcliffiella</taxon>
    </lineage>
</organism>
<accession>A0ABM8YKS3</accession>
<dbReference type="EMBL" id="CAKJTJ010000005">
    <property type="protein sequence ID" value="CAG9620471.1"/>
    <property type="molecule type" value="Genomic_DNA"/>
</dbReference>
<comment type="caution">
    <text evidence="1">The sequence shown here is derived from an EMBL/GenBank/DDBJ whole genome shotgun (WGS) entry which is preliminary data.</text>
</comment>
<sequence>MSKFDFGEEQLKFLFERWNMNGNLSELDKQAKANIKTTEEGYQHLLDIEARMKKYMVNLEKWVEGNSNTSKDDNEEE</sequence>
<dbReference type="RefSeq" id="WP_230500400.1">
    <property type="nucleotide sequence ID" value="NZ_CAKJTJ010000005.1"/>
</dbReference>